<accession>A0A498QMC0</accession>
<feature type="region of interest" description="Disordered" evidence="1">
    <location>
        <begin position="1"/>
        <end position="43"/>
    </location>
</feature>
<name>A0A498QMC0_9MYCO</name>
<feature type="compositionally biased region" description="Basic residues" evidence="1">
    <location>
        <begin position="11"/>
        <end position="25"/>
    </location>
</feature>
<dbReference type="Pfam" id="PF25859">
    <property type="entry name" value="MT0599"/>
    <property type="match status" value="1"/>
</dbReference>
<sequence>MAEHATEQQKPQKKTSAKKTTAKAKKAVEHPGARKAGQNATAKTAVERGARILVLTDDPRRSVVIVPGCHIDSMRQEGDAYFFEDGNALVGMIVEGGTVEYHRADRTYVVRLTDGRHTAGSSAECSSARRSTPFEGQR</sequence>
<feature type="domain" description="Uncharacterized protein MT0599" evidence="2">
    <location>
        <begin position="51"/>
        <end position="111"/>
    </location>
</feature>
<feature type="compositionally biased region" description="Polar residues" evidence="1">
    <location>
        <begin position="119"/>
        <end position="130"/>
    </location>
</feature>
<dbReference type="Proteomes" id="UP000268285">
    <property type="component" value="Unassembled WGS sequence"/>
</dbReference>
<dbReference type="RefSeq" id="WP_081260752.1">
    <property type="nucleotide sequence ID" value="NZ_JAIENV010000131.1"/>
</dbReference>
<organism evidence="3 4">
    <name type="scientific">Mycobacterium pseudokansasii</name>
    <dbReference type="NCBI Taxonomy" id="2341080"/>
    <lineage>
        <taxon>Bacteria</taxon>
        <taxon>Bacillati</taxon>
        <taxon>Actinomycetota</taxon>
        <taxon>Actinomycetes</taxon>
        <taxon>Mycobacteriales</taxon>
        <taxon>Mycobacteriaceae</taxon>
        <taxon>Mycobacterium</taxon>
    </lineage>
</organism>
<evidence type="ECO:0000256" key="1">
    <source>
        <dbReference type="SAM" id="MobiDB-lite"/>
    </source>
</evidence>
<protein>
    <recommendedName>
        <fullName evidence="2">Uncharacterized protein MT0599 domain-containing protein</fullName>
    </recommendedName>
</protein>
<evidence type="ECO:0000313" key="4">
    <source>
        <dbReference type="Proteomes" id="UP000268285"/>
    </source>
</evidence>
<reference evidence="3 4" key="1">
    <citation type="submission" date="2018-09" db="EMBL/GenBank/DDBJ databases">
        <authorList>
            <person name="Tagini F."/>
        </authorList>
    </citation>
    <scope>NUCLEOTIDE SEQUENCE [LARGE SCALE GENOMIC DNA]</scope>
    <source>
        <strain evidence="3 4">MK142</strain>
    </source>
</reference>
<keyword evidence="4" id="KW-1185">Reference proteome</keyword>
<dbReference type="AlphaFoldDB" id="A0A498QMC0"/>
<evidence type="ECO:0000313" key="3">
    <source>
        <dbReference type="EMBL" id="VBA47608.1"/>
    </source>
</evidence>
<evidence type="ECO:0000259" key="2">
    <source>
        <dbReference type="Pfam" id="PF25859"/>
    </source>
</evidence>
<dbReference type="EMBL" id="UPHU01000001">
    <property type="protein sequence ID" value="VBA47608.1"/>
    <property type="molecule type" value="Genomic_DNA"/>
</dbReference>
<gene>
    <name evidence="3" type="ORF">LAUMK142_00847</name>
</gene>
<dbReference type="OrthoDB" id="4736900at2"/>
<proteinExistence type="predicted"/>
<dbReference type="InterPro" id="IPR059086">
    <property type="entry name" value="MT0599"/>
</dbReference>
<feature type="region of interest" description="Disordered" evidence="1">
    <location>
        <begin position="116"/>
        <end position="138"/>
    </location>
</feature>